<dbReference type="PANTHER" id="PTHR33495">
    <property type="entry name" value="ANTI-SIGMA FACTOR ANTAGONIST TM_1081-RELATED-RELATED"/>
    <property type="match status" value="1"/>
</dbReference>
<sequence>MTLPGPGDPRALGGSVTPANDHLFTSASPPGGPTPSATAAPGTVSCAGGALLVAVDVRPHDSTAELRLRGELDVAASEDLRRHIGAVIDRHDPHRLLLDLSELSFADSSGLAVLVWAHQVMAGHGRQLRLHHPQSRVLRIMNIAGLHNRLHITEANAAVRRRPPGSHRTHA</sequence>
<evidence type="ECO:0000259" key="4">
    <source>
        <dbReference type="PROSITE" id="PS50801"/>
    </source>
</evidence>
<accession>A0A4R4PBC3</accession>
<name>A0A4R4PBC3_9ACTN</name>
<dbReference type="InterPro" id="IPR002645">
    <property type="entry name" value="STAS_dom"/>
</dbReference>
<evidence type="ECO:0000256" key="1">
    <source>
        <dbReference type="ARBA" id="ARBA00009013"/>
    </source>
</evidence>
<gene>
    <name evidence="5" type="ORF">E1284_02310</name>
</gene>
<evidence type="ECO:0000256" key="3">
    <source>
        <dbReference type="SAM" id="MobiDB-lite"/>
    </source>
</evidence>
<dbReference type="AlphaFoldDB" id="A0A4R4PBC3"/>
<dbReference type="Proteomes" id="UP000295431">
    <property type="component" value="Unassembled WGS sequence"/>
</dbReference>
<dbReference type="PROSITE" id="PS50801">
    <property type="entry name" value="STAS"/>
    <property type="match status" value="1"/>
</dbReference>
<reference evidence="5 6" key="1">
    <citation type="submission" date="2019-03" db="EMBL/GenBank/DDBJ databases">
        <title>Draft genome sequences of novel Actinobacteria.</title>
        <authorList>
            <person name="Sahin N."/>
            <person name="Ay H."/>
            <person name="Saygin H."/>
        </authorList>
    </citation>
    <scope>NUCLEOTIDE SEQUENCE [LARGE SCALE GENOMIC DNA]</scope>
    <source>
        <strain evidence="5 6">DSM 45347</strain>
    </source>
</reference>
<dbReference type="SUPFAM" id="SSF52091">
    <property type="entry name" value="SpoIIaa-like"/>
    <property type="match status" value="1"/>
</dbReference>
<dbReference type="InterPro" id="IPR036513">
    <property type="entry name" value="STAS_dom_sf"/>
</dbReference>
<organism evidence="5 6">
    <name type="scientific">Actinomadura bangladeshensis</name>
    <dbReference type="NCBI Taxonomy" id="453573"/>
    <lineage>
        <taxon>Bacteria</taxon>
        <taxon>Bacillati</taxon>
        <taxon>Actinomycetota</taxon>
        <taxon>Actinomycetes</taxon>
        <taxon>Streptosporangiales</taxon>
        <taxon>Thermomonosporaceae</taxon>
        <taxon>Actinomadura</taxon>
    </lineage>
</organism>
<dbReference type="GO" id="GO:0043856">
    <property type="term" value="F:anti-sigma factor antagonist activity"/>
    <property type="evidence" value="ECO:0007669"/>
    <property type="project" value="InterPro"/>
</dbReference>
<feature type="region of interest" description="Disordered" evidence="3">
    <location>
        <begin position="1"/>
        <end position="40"/>
    </location>
</feature>
<protein>
    <recommendedName>
        <fullName evidence="2">Anti-sigma factor antagonist</fullName>
    </recommendedName>
</protein>
<dbReference type="PANTHER" id="PTHR33495:SF2">
    <property type="entry name" value="ANTI-SIGMA FACTOR ANTAGONIST TM_1081-RELATED"/>
    <property type="match status" value="1"/>
</dbReference>
<keyword evidence="6" id="KW-1185">Reference proteome</keyword>
<dbReference type="Gene3D" id="3.30.750.24">
    <property type="entry name" value="STAS domain"/>
    <property type="match status" value="1"/>
</dbReference>
<comment type="similarity">
    <text evidence="1 2">Belongs to the anti-sigma-factor antagonist family.</text>
</comment>
<dbReference type="EMBL" id="SMJW01000005">
    <property type="protein sequence ID" value="TDC19818.1"/>
    <property type="molecule type" value="Genomic_DNA"/>
</dbReference>
<dbReference type="InterPro" id="IPR003658">
    <property type="entry name" value="Anti-sigma_ant"/>
</dbReference>
<dbReference type="CDD" id="cd07043">
    <property type="entry name" value="STAS_anti-anti-sigma_factors"/>
    <property type="match status" value="1"/>
</dbReference>
<dbReference type="Pfam" id="PF01740">
    <property type="entry name" value="STAS"/>
    <property type="match status" value="1"/>
</dbReference>
<dbReference type="OrthoDB" id="3483286at2"/>
<evidence type="ECO:0000256" key="2">
    <source>
        <dbReference type="RuleBase" id="RU003749"/>
    </source>
</evidence>
<evidence type="ECO:0000313" key="5">
    <source>
        <dbReference type="EMBL" id="TDC19818.1"/>
    </source>
</evidence>
<evidence type="ECO:0000313" key="6">
    <source>
        <dbReference type="Proteomes" id="UP000295431"/>
    </source>
</evidence>
<comment type="caution">
    <text evidence="5">The sequence shown here is derived from an EMBL/GenBank/DDBJ whole genome shotgun (WGS) entry which is preliminary data.</text>
</comment>
<feature type="domain" description="STAS" evidence="4">
    <location>
        <begin position="53"/>
        <end position="150"/>
    </location>
</feature>
<dbReference type="NCBIfam" id="TIGR00377">
    <property type="entry name" value="ant_ant_sig"/>
    <property type="match status" value="1"/>
</dbReference>
<proteinExistence type="inferred from homology"/>
<feature type="compositionally biased region" description="Low complexity" evidence="3">
    <location>
        <begin position="25"/>
        <end position="40"/>
    </location>
</feature>